<dbReference type="FunFam" id="3.30.70.270:FF:000001">
    <property type="entry name" value="Diguanylate cyclase domain protein"/>
    <property type="match status" value="1"/>
</dbReference>
<sequence length="853" mass="97279">MTIIKKIKLLIIEDKKGNSTLIQGFLSSIKKFEFRVITLSKLKQIIKNLDEFDIIIMDLGVNKKTIIAASKKLTPLVADIPIIIISDLENEQLALSAFKEGIQDYLLKTEVTPNSLARAIHYAIEREKVKQSTCELAAIVENTFDAILSVTTQGIILNWNSAAEQIYHYSAEEIIGQSFQLLFPEERYSEFKKIVQQIEAGAKIINYETILKSKKGNLLNVTLTISPLEAKFNKVTSAAIIIHNITKAKLHEQQLAIQYRVTSALSEAPNLDYAAHNILKTICEIFDWQVGELWALDQQKDELYSVSFWYANENYHELSKINHGKKCTIGKRLPGLIWQLKKPHWIINLKNHAIAEEAKPFIKKGLRSFFGLPIIYNREVIGVIVFFSKFLDIPNINLISVFTNIGSHIGMFIKRKRAESELLYLAEHDVLTGFRNRASLENDLNRAILNTKVQQNMLGVCYIDLDNFKKINDMMGHDYGDLLLKEVANRIRHNVRSLDIISRVGGDEFVIILPEVKQKNDIGLIAQNLLNVLEKPFNLRKKKFHVTASIGIAICPTDGENFTTLIKNADMAMYYAKIHGRNRYQFYAHAIEAFTQQKLTLESNLHKALKKQEFILYYQPQVEVKTGRISGLEALIRWNNGSNQLIYPKQFISLAEESSLMIPIGEWVLHTACYQIKSWKNEGLCKDINIAVNISVQQLDFQFIERLKTILKSTHIKPTYLEIEITETALMGLKDSNIATIKKLKELGVKLSIDDFGIGYSSFVHLKDLMIDVIKIDQFFISQLANDENCQAIVKAIIAMANSLNVKVIAEGVETKEQLKILKKFGCNYYQGYLFSKPLPFDEVYGLLHKQCK</sequence>
<dbReference type="NCBIfam" id="TIGR00229">
    <property type="entry name" value="sensory_box"/>
    <property type="match status" value="1"/>
</dbReference>
<name>A0A378JM67_9GAMM</name>
<organism evidence="9 10">
    <name type="scientific">Legionella busanensis</name>
    <dbReference type="NCBI Taxonomy" id="190655"/>
    <lineage>
        <taxon>Bacteria</taxon>
        <taxon>Pseudomonadati</taxon>
        <taxon>Pseudomonadota</taxon>
        <taxon>Gammaproteobacteria</taxon>
        <taxon>Legionellales</taxon>
        <taxon>Legionellaceae</taxon>
        <taxon>Legionella</taxon>
    </lineage>
</organism>
<dbReference type="Pfam" id="PF13426">
    <property type="entry name" value="PAS_9"/>
    <property type="match status" value="1"/>
</dbReference>
<dbReference type="Gene3D" id="3.30.450.40">
    <property type="match status" value="1"/>
</dbReference>
<evidence type="ECO:0000259" key="5">
    <source>
        <dbReference type="PROSITE" id="PS50110"/>
    </source>
</evidence>
<dbReference type="Gene3D" id="3.40.50.2300">
    <property type="match status" value="1"/>
</dbReference>
<dbReference type="InterPro" id="IPR001789">
    <property type="entry name" value="Sig_transdc_resp-reg_receiver"/>
</dbReference>
<dbReference type="SUPFAM" id="SSF55785">
    <property type="entry name" value="PYP-like sensor domain (PAS domain)"/>
    <property type="match status" value="1"/>
</dbReference>
<dbReference type="InterPro" id="IPR011006">
    <property type="entry name" value="CheY-like_superfamily"/>
</dbReference>
<dbReference type="InterPro" id="IPR000160">
    <property type="entry name" value="GGDEF_dom"/>
</dbReference>
<dbReference type="Pfam" id="PF00072">
    <property type="entry name" value="Response_reg"/>
    <property type="match status" value="1"/>
</dbReference>
<reference evidence="9 10" key="1">
    <citation type="submission" date="2018-06" db="EMBL/GenBank/DDBJ databases">
        <authorList>
            <consortium name="Pathogen Informatics"/>
            <person name="Doyle S."/>
        </authorList>
    </citation>
    <scope>NUCLEOTIDE SEQUENCE [LARGE SCALE GENOMIC DNA]</scope>
    <source>
        <strain evidence="9 10">NCTC13316</strain>
    </source>
</reference>
<feature type="modified residue" description="4-aspartylphosphate" evidence="4">
    <location>
        <position position="58"/>
    </location>
</feature>
<dbReference type="Gene3D" id="3.30.70.270">
    <property type="match status" value="1"/>
</dbReference>
<evidence type="ECO:0000313" key="9">
    <source>
        <dbReference type="EMBL" id="STX52315.1"/>
    </source>
</evidence>
<dbReference type="InterPro" id="IPR043128">
    <property type="entry name" value="Rev_trsase/Diguanyl_cyclase"/>
</dbReference>
<dbReference type="EMBL" id="UGOD01000001">
    <property type="protein sequence ID" value="STX52315.1"/>
    <property type="molecule type" value="Genomic_DNA"/>
</dbReference>
<dbReference type="AlphaFoldDB" id="A0A378JM67"/>
<dbReference type="CDD" id="cd01948">
    <property type="entry name" value="EAL"/>
    <property type="match status" value="1"/>
</dbReference>
<proteinExistence type="predicted"/>
<dbReference type="InterPro" id="IPR003018">
    <property type="entry name" value="GAF"/>
</dbReference>
<dbReference type="SUPFAM" id="SSF55073">
    <property type="entry name" value="Nucleotide cyclase"/>
    <property type="match status" value="1"/>
</dbReference>
<keyword evidence="2" id="KW-0808">Transferase</keyword>
<dbReference type="GO" id="GO:0000160">
    <property type="term" value="P:phosphorelay signal transduction system"/>
    <property type="evidence" value="ECO:0007669"/>
    <property type="project" value="InterPro"/>
</dbReference>
<feature type="domain" description="EAL" evidence="7">
    <location>
        <begin position="598"/>
        <end position="852"/>
    </location>
</feature>
<evidence type="ECO:0000259" key="8">
    <source>
        <dbReference type="PROSITE" id="PS50887"/>
    </source>
</evidence>
<comment type="cofactor">
    <cofactor evidence="1">
        <name>Mg(2+)</name>
        <dbReference type="ChEBI" id="CHEBI:18420"/>
    </cofactor>
</comment>
<dbReference type="Proteomes" id="UP000254794">
    <property type="component" value="Unassembled WGS sequence"/>
</dbReference>
<keyword evidence="9" id="KW-0378">Hydrolase</keyword>
<gene>
    <name evidence="9" type="primary">gmr_7</name>
    <name evidence="9" type="ORF">NCTC13316_02428</name>
</gene>
<dbReference type="InterPro" id="IPR029016">
    <property type="entry name" value="GAF-like_dom_sf"/>
</dbReference>
<dbReference type="NCBIfam" id="TIGR00254">
    <property type="entry name" value="GGDEF"/>
    <property type="match status" value="1"/>
</dbReference>
<evidence type="ECO:0000259" key="7">
    <source>
        <dbReference type="PROSITE" id="PS50883"/>
    </source>
</evidence>
<evidence type="ECO:0000313" key="10">
    <source>
        <dbReference type="Proteomes" id="UP000254794"/>
    </source>
</evidence>
<dbReference type="SUPFAM" id="SSF52172">
    <property type="entry name" value="CheY-like"/>
    <property type="match status" value="1"/>
</dbReference>
<dbReference type="PROSITE" id="PS50887">
    <property type="entry name" value="GGDEF"/>
    <property type="match status" value="1"/>
</dbReference>
<dbReference type="PROSITE" id="PS50110">
    <property type="entry name" value="RESPONSE_REGULATORY"/>
    <property type="match status" value="1"/>
</dbReference>
<dbReference type="Gene3D" id="3.20.20.450">
    <property type="entry name" value="EAL domain"/>
    <property type="match status" value="1"/>
</dbReference>
<feature type="domain" description="PAS" evidence="6">
    <location>
        <begin position="132"/>
        <end position="201"/>
    </location>
</feature>
<evidence type="ECO:0000259" key="6">
    <source>
        <dbReference type="PROSITE" id="PS50112"/>
    </source>
</evidence>
<dbReference type="PROSITE" id="PS50112">
    <property type="entry name" value="PAS"/>
    <property type="match status" value="1"/>
</dbReference>
<dbReference type="GO" id="GO:0016301">
    <property type="term" value="F:kinase activity"/>
    <property type="evidence" value="ECO:0007669"/>
    <property type="project" value="UniProtKB-KW"/>
</dbReference>
<dbReference type="Pfam" id="PF13185">
    <property type="entry name" value="GAF_2"/>
    <property type="match status" value="1"/>
</dbReference>
<dbReference type="OrthoDB" id="9804951at2"/>
<dbReference type="EC" id="3.1.4.52" evidence="9"/>
<dbReference type="InterPro" id="IPR000014">
    <property type="entry name" value="PAS"/>
</dbReference>
<dbReference type="InterPro" id="IPR035965">
    <property type="entry name" value="PAS-like_dom_sf"/>
</dbReference>
<dbReference type="SMART" id="SM00091">
    <property type="entry name" value="PAS"/>
    <property type="match status" value="1"/>
</dbReference>
<protein>
    <submittedName>
        <fullName evidence="9">Inner membrane protein PLUS sensory box protein LssE</fullName>
        <ecNumber evidence="9">3.1.4.52</ecNumber>
    </submittedName>
</protein>
<dbReference type="PANTHER" id="PTHR44757">
    <property type="entry name" value="DIGUANYLATE CYCLASE DGCP"/>
    <property type="match status" value="1"/>
</dbReference>
<dbReference type="SMART" id="SM00052">
    <property type="entry name" value="EAL"/>
    <property type="match status" value="1"/>
</dbReference>
<dbReference type="CDD" id="cd01949">
    <property type="entry name" value="GGDEF"/>
    <property type="match status" value="1"/>
</dbReference>
<dbReference type="InterPro" id="IPR035919">
    <property type="entry name" value="EAL_sf"/>
</dbReference>
<dbReference type="Pfam" id="PF00563">
    <property type="entry name" value="EAL"/>
    <property type="match status" value="1"/>
</dbReference>
<dbReference type="InterPro" id="IPR001633">
    <property type="entry name" value="EAL_dom"/>
</dbReference>
<dbReference type="Gene3D" id="3.30.450.20">
    <property type="entry name" value="PAS domain"/>
    <property type="match status" value="1"/>
</dbReference>
<dbReference type="InterPro" id="IPR029787">
    <property type="entry name" value="Nucleotide_cyclase"/>
</dbReference>
<dbReference type="InterPro" id="IPR052155">
    <property type="entry name" value="Biofilm_reg_signaling"/>
</dbReference>
<feature type="domain" description="Response regulatory" evidence="5">
    <location>
        <begin position="8"/>
        <end position="123"/>
    </location>
</feature>
<dbReference type="PROSITE" id="PS50883">
    <property type="entry name" value="EAL"/>
    <property type="match status" value="1"/>
</dbReference>
<evidence type="ECO:0000256" key="4">
    <source>
        <dbReference type="PROSITE-ProRule" id="PRU00169"/>
    </source>
</evidence>
<keyword evidence="4" id="KW-0597">Phosphoprotein</keyword>
<dbReference type="SMART" id="SM00448">
    <property type="entry name" value="REC"/>
    <property type="match status" value="1"/>
</dbReference>
<dbReference type="PANTHER" id="PTHR44757:SF2">
    <property type="entry name" value="BIOFILM ARCHITECTURE MAINTENANCE PROTEIN MBAA"/>
    <property type="match status" value="1"/>
</dbReference>
<feature type="domain" description="GGDEF" evidence="8">
    <location>
        <begin position="456"/>
        <end position="589"/>
    </location>
</feature>
<dbReference type="Pfam" id="PF00990">
    <property type="entry name" value="GGDEF"/>
    <property type="match status" value="1"/>
</dbReference>
<dbReference type="SUPFAM" id="SSF55781">
    <property type="entry name" value="GAF domain-like"/>
    <property type="match status" value="1"/>
</dbReference>
<dbReference type="SMART" id="SM00267">
    <property type="entry name" value="GGDEF"/>
    <property type="match status" value="1"/>
</dbReference>
<keyword evidence="10" id="KW-1185">Reference proteome</keyword>
<dbReference type="SUPFAM" id="SSF141868">
    <property type="entry name" value="EAL domain-like"/>
    <property type="match status" value="1"/>
</dbReference>
<dbReference type="GO" id="GO:0071111">
    <property type="term" value="F:cyclic-guanylate-specific phosphodiesterase activity"/>
    <property type="evidence" value="ECO:0007669"/>
    <property type="project" value="UniProtKB-EC"/>
</dbReference>
<dbReference type="RefSeq" id="WP_115331884.1">
    <property type="nucleotide sequence ID" value="NZ_CAAAHP010000005.1"/>
</dbReference>
<dbReference type="CDD" id="cd00130">
    <property type="entry name" value="PAS"/>
    <property type="match status" value="1"/>
</dbReference>
<keyword evidence="3" id="KW-0418">Kinase</keyword>
<evidence type="ECO:0000256" key="3">
    <source>
        <dbReference type="ARBA" id="ARBA00022777"/>
    </source>
</evidence>
<evidence type="ECO:0000256" key="2">
    <source>
        <dbReference type="ARBA" id="ARBA00022679"/>
    </source>
</evidence>
<evidence type="ECO:0000256" key="1">
    <source>
        <dbReference type="ARBA" id="ARBA00001946"/>
    </source>
</evidence>
<accession>A0A378JM67</accession>